<reference evidence="1" key="1">
    <citation type="submission" date="2020-04" db="EMBL/GenBank/DDBJ databases">
        <authorList>
            <person name="Chiriac C."/>
            <person name="Salcher M."/>
            <person name="Ghai R."/>
            <person name="Kavagutti S V."/>
        </authorList>
    </citation>
    <scope>NUCLEOTIDE SEQUENCE</scope>
</reference>
<evidence type="ECO:0000313" key="1">
    <source>
        <dbReference type="EMBL" id="CAB4152988.1"/>
    </source>
</evidence>
<accession>A0A6J5N2K7</accession>
<proteinExistence type="predicted"/>
<dbReference type="EMBL" id="LR796579">
    <property type="protein sequence ID" value="CAB4152988.1"/>
    <property type="molecule type" value="Genomic_DNA"/>
</dbReference>
<gene>
    <name evidence="1" type="ORF">UFOVP611_41</name>
</gene>
<sequence length="87" mass="10132">METTTKQFFHYNNEALIRMARIFLTKYGYSFNQFYCVGTSSGTITLQGYIENNPKLLMYPAQHNVDGSTIQYNVNKYIRVVLSPRGY</sequence>
<protein>
    <submittedName>
        <fullName evidence="1">Uncharacterized protein</fullName>
    </submittedName>
</protein>
<name>A0A6J5N2K7_9CAUD</name>
<organism evidence="1">
    <name type="scientific">uncultured Caudovirales phage</name>
    <dbReference type="NCBI Taxonomy" id="2100421"/>
    <lineage>
        <taxon>Viruses</taxon>
        <taxon>Duplodnaviria</taxon>
        <taxon>Heunggongvirae</taxon>
        <taxon>Uroviricota</taxon>
        <taxon>Caudoviricetes</taxon>
        <taxon>Peduoviridae</taxon>
        <taxon>Maltschvirus</taxon>
        <taxon>Maltschvirus maltsch</taxon>
    </lineage>
</organism>